<accession>A0A3D9S1U5</accession>
<reference evidence="1 2" key="1">
    <citation type="submission" date="2018-08" db="EMBL/GenBank/DDBJ databases">
        <title>Genomic Encyclopedia of Type Strains, Phase III (KMG-III): the genomes of soil and plant-associated and newly described type strains.</title>
        <authorList>
            <person name="Whitman W."/>
        </authorList>
    </citation>
    <scope>NUCLEOTIDE SEQUENCE [LARGE SCALE GENOMIC DNA]</scope>
    <source>
        <strain evidence="1 2">325-5</strain>
    </source>
</reference>
<evidence type="ECO:0000313" key="1">
    <source>
        <dbReference type="EMBL" id="REE83286.1"/>
    </source>
</evidence>
<gene>
    <name evidence="1" type="ORF">BX611_0574</name>
</gene>
<dbReference type="Proteomes" id="UP000256429">
    <property type="component" value="Unassembled WGS sequence"/>
</dbReference>
<keyword evidence="2" id="KW-1185">Reference proteome</keyword>
<name>A0A3D9S1U5_9FLAO</name>
<evidence type="ECO:0000313" key="2">
    <source>
        <dbReference type="Proteomes" id="UP000256429"/>
    </source>
</evidence>
<dbReference type="RefSeq" id="WP_115877959.1">
    <property type="nucleotide sequence ID" value="NZ_QTTQ01000009.1"/>
</dbReference>
<organism evidence="1 2">
    <name type="scientific">Lutibacter oceani</name>
    <dbReference type="NCBI Taxonomy" id="1853311"/>
    <lineage>
        <taxon>Bacteria</taxon>
        <taxon>Pseudomonadati</taxon>
        <taxon>Bacteroidota</taxon>
        <taxon>Flavobacteriia</taxon>
        <taxon>Flavobacteriales</taxon>
        <taxon>Flavobacteriaceae</taxon>
        <taxon>Lutibacter</taxon>
    </lineage>
</organism>
<sequence>MDNNKGATFTNHSKIYVVLLNGFNVFMKYKFLVILLFFSSIVFSQEIGCIKAKNHFIKLLKKDNLFSLVYSDVISEKSNSENSFHFSNEETIFNIINDGFKNKKDHQIIVQTNKDTIVKFNYKRIRGELLLYVYQNNLTNNTFGRSTFYSKKQISTLFGR</sequence>
<comment type="caution">
    <text evidence="1">The sequence shown here is derived from an EMBL/GenBank/DDBJ whole genome shotgun (WGS) entry which is preliminary data.</text>
</comment>
<dbReference type="OrthoDB" id="1447838at2"/>
<dbReference type="EMBL" id="QTTQ01000009">
    <property type="protein sequence ID" value="REE83286.1"/>
    <property type="molecule type" value="Genomic_DNA"/>
</dbReference>
<dbReference type="AlphaFoldDB" id="A0A3D9S1U5"/>
<protein>
    <submittedName>
        <fullName evidence="1">Uncharacterized protein</fullName>
    </submittedName>
</protein>
<proteinExistence type="predicted"/>